<protein>
    <submittedName>
        <fullName evidence="1">Uncharacterized protein</fullName>
    </submittedName>
</protein>
<evidence type="ECO:0000313" key="2">
    <source>
        <dbReference type="Proteomes" id="UP000266673"/>
    </source>
</evidence>
<dbReference type="OrthoDB" id="2408295at2759"/>
<proteinExistence type="predicted"/>
<dbReference type="AlphaFoldDB" id="A0A397VXV7"/>
<reference evidence="1 2" key="1">
    <citation type="submission" date="2018-06" db="EMBL/GenBank/DDBJ databases">
        <title>Comparative genomics reveals the genomic features of Rhizophagus irregularis, R. cerebriforme, R. diaphanum and Gigaspora rosea, and their symbiotic lifestyle signature.</title>
        <authorList>
            <person name="Morin E."/>
            <person name="San Clemente H."/>
            <person name="Chen E.C.H."/>
            <person name="De La Providencia I."/>
            <person name="Hainaut M."/>
            <person name="Kuo A."/>
            <person name="Kohler A."/>
            <person name="Murat C."/>
            <person name="Tang N."/>
            <person name="Roy S."/>
            <person name="Loubradou J."/>
            <person name="Henrissat B."/>
            <person name="Grigoriev I.V."/>
            <person name="Corradi N."/>
            <person name="Roux C."/>
            <person name="Martin F.M."/>
        </authorList>
    </citation>
    <scope>NUCLEOTIDE SEQUENCE [LARGE SCALE GENOMIC DNA]</scope>
    <source>
        <strain evidence="1 2">DAOM 194757</strain>
    </source>
</reference>
<accession>A0A397VXV7</accession>
<dbReference type="Proteomes" id="UP000266673">
    <property type="component" value="Unassembled WGS sequence"/>
</dbReference>
<dbReference type="EMBL" id="QKWP01000102">
    <property type="protein sequence ID" value="RIB27344.1"/>
    <property type="molecule type" value="Genomic_DNA"/>
</dbReference>
<sequence>MTKIIELEKDISSLKKDKTNLTAHIRSLSMQLLNQNISEFFGFGIMADESTCDILRCNASTISSEVLQICNETSINPKNCHFWLTDNTAYMASKATFGKADTIKGLSLKKYPYNALYLAFYLHDGYDLSDKDSPLNLKSNIIRNLYKAVFNYELTKYQQPIQQRWLYELKAAKQYLSRIEIHKQFAPYFLEKLNKASNVPKSYIQKWKIFNEWINDIQLTLQIKCLVKFGEEFYKPFYQFFN</sequence>
<evidence type="ECO:0000313" key="1">
    <source>
        <dbReference type="EMBL" id="RIB27344.1"/>
    </source>
</evidence>
<name>A0A397VXV7_9GLOM</name>
<gene>
    <name evidence="1" type="ORF">C2G38_2160854</name>
</gene>
<comment type="caution">
    <text evidence="1">The sequence shown here is derived from an EMBL/GenBank/DDBJ whole genome shotgun (WGS) entry which is preliminary data.</text>
</comment>
<organism evidence="1 2">
    <name type="scientific">Gigaspora rosea</name>
    <dbReference type="NCBI Taxonomy" id="44941"/>
    <lineage>
        <taxon>Eukaryota</taxon>
        <taxon>Fungi</taxon>
        <taxon>Fungi incertae sedis</taxon>
        <taxon>Mucoromycota</taxon>
        <taxon>Glomeromycotina</taxon>
        <taxon>Glomeromycetes</taxon>
        <taxon>Diversisporales</taxon>
        <taxon>Gigasporaceae</taxon>
        <taxon>Gigaspora</taxon>
    </lineage>
</organism>
<keyword evidence="2" id="KW-1185">Reference proteome</keyword>